<sequence>MSIINSSFGTILLLHPQKLKILIFDETSPIEVIRCPDNEYDLHFW</sequence>
<dbReference type="Proteomes" id="UP000268014">
    <property type="component" value="Unassembled WGS sequence"/>
</dbReference>
<organism evidence="1 2">
    <name type="scientific">Haemonchus placei</name>
    <name type="common">Barber's pole worm</name>
    <dbReference type="NCBI Taxonomy" id="6290"/>
    <lineage>
        <taxon>Eukaryota</taxon>
        <taxon>Metazoa</taxon>
        <taxon>Ecdysozoa</taxon>
        <taxon>Nematoda</taxon>
        <taxon>Chromadorea</taxon>
        <taxon>Rhabditida</taxon>
        <taxon>Rhabditina</taxon>
        <taxon>Rhabditomorpha</taxon>
        <taxon>Strongyloidea</taxon>
        <taxon>Trichostrongylidae</taxon>
        <taxon>Haemonchus</taxon>
    </lineage>
</organism>
<gene>
    <name evidence="1" type="ORF">HPLM_LOCUS2215</name>
</gene>
<proteinExistence type="predicted"/>
<reference evidence="1 2" key="1">
    <citation type="submission" date="2018-11" db="EMBL/GenBank/DDBJ databases">
        <authorList>
            <consortium name="Pathogen Informatics"/>
        </authorList>
    </citation>
    <scope>NUCLEOTIDE SEQUENCE [LARGE SCALE GENOMIC DNA]</scope>
    <source>
        <strain evidence="1 2">MHpl1</strain>
    </source>
</reference>
<evidence type="ECO:0000313" key="1">
    <source>
        <dbReference type="EMBL" id="VDO13562.1"/>
    </source>
</evidence>
<evidence type="ECO:0000313" key="2">
    <source>
        <dbReference type="Proteomes" id="UP000268014"/>
    </source>
</evidence>
<dbReference type="AlphaFoldDB" id="A0A3P7W8D4"/>
<accession>A0A3P7W8D4</accession>
<keyword evidence="2" id="KW-1185">Reference proteome</keyword>
<name>A0A3P7W8D4_HAEPC</name>
<protein>
    <submittedName>
        <fullName evidence="1">Uncharacterized protein</fullName>
    </submittedName>
</protein>
<dbReference type="EMBL" id="UZAF01004119">
    <property type="protein sequence ID" value="VDO13562.1"/>
    <property type="molecule type" value="Genomic_DNA"/>
</dbReference>
<feature type="non-terminal residue" evidence="1">
    <location>
        <position position="45"/>
    </location>
</feature>